<reference evidence="3" key="3">
    <citation type="submission" date="2016-06" db="UniProtKB">
        <authorList>
            <consortium name="WormBaseParasite"/>
        </authorList>
    </citation>
    <scope>IDENTIFICATION</scope>
</reference>
<protein>
    <submittedName>
        <fullName evidence="3">PAP-associated domain-containing protein</fullName>
    </submittedName>
</protein>
<feature type="compositionally biased region" description="Basic residues" evidence="1">
    <location>
        <begin position="496"/>
        <end position="520"/>
    </location>
</feature>
<dbReference type="SUPFAM" id="SSF81631">
    <property type="entry name" value="PAP/OAS1 substrate-binding domain"/>
    <property type="match status" value="1"/>
</dbReference>
<dbReference type="AlphaFoldDB" id="A0A183CDM4"/>
<dbReference type="PANTHER" id="PTHR12271">
    <property type="entry name" value="POLY A POLYMERASE CID PAP -RELATED"/>
    <property type="match status" value="1"/>
</dbReference>
<reference evidence="2" key="1">
    <citation type="submission" date="2013-12" db="EMBL/GenBank/DDBJ databases">
        <authorList>
            <person name="Aslett M."/>
        </authorList>
    </citation>
    <scope>NUCLEOTIDE SEQUENCE [LARGE SCALE GENOMIC DNA]</scope>
    <source>
        <strain evidence="2">Lindley</strain>
    </source>
</reference>
<dbReference type="PANTHER" id="PTHR12271:SF12">
    <property type="entry name" value="POLYMERASE NUCLEOTIDYL TRANSFERASE DOMAIN-CONTAINING PROTEIN"/>
    <property type="match status" value="1"/>
</dbReference>
<reference evidence="2" key="2">
    <citation type="submission" date="2014-05" db="EMBL/GenBank/DDBJ databases">
        <title>The genome and life-stage specific transcriptomes of Globodera pallida elucidate key aspects of plant parasitism by a cyst nematode.</title>
        <authorList>
            <person name="Cotton J.A."/>
            <person name="Lilley C.J."/>
            <person name="Jones L.M."/>
            <person name="Kikuchi T."/>
            <person name="Reid A.J."/>
            <person name="Thorpe P."/>
            <person name="Tsai I.J."/>
            <person name="Beasley H."/>
            <person name="Blok V."/>
            <person name="Cock P.J.A."/>
            <person name="Van den Akker S.E."/>
            <person name="Holroyd N."/>
            <person name="Hunt M."/>
            <person name="Mantelin S."/>
            <person name="Naghra H."/>
            <person name="Pain A."/>
            <person name="Palomares-Rius J.E."/>
            <person name="Zarowiecki M."/>
            <person name="Berriman M."/>
            <person name="Jones J.T."/>
            <person name="Urwin P.E."/>
        </authorList>
    </citation>
    <scope>NUCLEOTIDE SEQUENCE [LARGE SCALE GENOMIC DNA]</scope>
    <source>
        <strain evidence="2">Lindley</strain>
    </source>
</reference>
<accession>A0A183CDM4</accession>
<evidence type="ECO:0000313" key="2">
    <source>
        <dbReference type="Proteomes" id="UP000050741"/>
    </source>
</evidence>
<organism evidence="2 3">
    <name type="scientific">Globodera pallida</name>
    <name type="common">Potato cyst nematode worm</name>
    <name type="synonym">Heterodera pallida</name>
    <dbReference type="NCBI Taxonomy" id="36090"/>
    <lineage>
        <taxon>Eukaryota</taxon>
        <taxon>Metazoa</taxon>
        <taxon>Ecdysozoa</taxon>
        <taxon>Nematoda</taxon>
        <taxon>Chromadorea</taxon>
        <taxon>Rhabditida</taxon>
        <taxon>Tylenchina</taxon>
        <taxon>Tylenchomorpha</taxon>
        <taxon>Tylenchoidea</taxon>
        <taxon>Heteroderidae</taxon>
        <taxon>Heteroderinae</taxon>
        <taxon>Globodera</taxon>
    </lineage>
</organism>
<keyword evidence="2" id="KW-1185">Reference proteome</keyword>
<dbReference type="GO" id="GO:0050265">
    <property type="term" value="F:RNA uridylyltransferase activity"/>
    <property type="evidence" value="ECO:0007669"/>
    <property type="project" value="TreeGrafter"/>
</dbReference>
<dbReference type="Gene3D" id="1.10.1410.10">
    <property type="match status" value="2"/>
</dbReference>
<name>A0A183CDM4_GLOPA</name>
<dbReference type="WBParaSite" id="GPLIN_001097800">
    <property type="protein sequence ID" value="GPLIN_001097800"/>
    <property type="gene ID" value="GPLIN_001097800"/>
</dbReference>
<proteinExistence type="predicted"/>
<evidence type="ECO:0000313" key="3">
    <source>
        <dbReference type="WBParaSite" id="GPLIN_001097800"/>
    </source>
</evidence>
<evidence type="ECO:0000256" key="1">
    <source>
        <dbReference type="SAM" id="MobiDB-lite"/>
    </source>
</evidence>
<feature type="region of interest" description="Disordered" evidence="1">
    <location>
        <begin position="482"/>
        <end position="520"/>
    </location>
</feature>
<dbReference type="Proteomes" id="UP000050741">
    <property type="component" value="Unassembled WGS sequence"/>
</dbReference>
<dbReference type="GO" id="GO:0031123">
    <property type="term" value="P:RNA 3'-end processing"/>
    <property type="evidence" value="ECO:0007669"/>
    <property type="project" value="TreeGrafter"/>
</dbReference>
<sequence length="520" mass="58876">MYTLTGPLLRPPIWPKPKSILRLCSVFKNVSTSHQSIASASSSSAPPPLNDVKRKYSAEIDQLSASITEFCSESFERNRKLNARIRPIVTNIERVVCASGGDFRLVLIGSIASGMAFDASADINLAIVCAGGTQKQREKFMRDFSAASDEPARILVLEAIADTLKKFYDANSSGDRMPRLASIFSGGKSVAGRLDDGLRFEIRFPWADFKGLRNTLMVRYYVQADRRFLLLFHWLRRVFQQMGLSGRKQNGMFSSYHTLLLVLHFLNRKGRVRHRLDESLSGRKQNGMFSSYHTLLLVLHFLNRKEVPDNVLPAFVDLPTEMRDQMCAPDVANIVQKLDKPPPSERLPFWTSKCTKSVGELALELVDYYALFDPLTTAISIEHGCIDKKYRISLKDRPFLYVYDPFHKEPATRSILGKALVLPFQFLRVQMSDGKHLATFPLLDGLAEEFAAHTRDRGIRWSRGILRANNLKQGGGKIKRKLKDGRANNLKQGGGKIKRKLKDGSSRLRKSKTKKRRSRR</sequence>